<feature type="compositionally biased region" description="Low complexity" evidence="5">
    <location>
        <begin position="18"/>
        <end position="37"/>
    </location>
</feature>
<protein>
    <recommendedName>
        <fullName evidence="4">60S ribosomal protein L13</fullName>
    </recommendedName>
</protein>
<dbReference type="Proteomes" id="UP000266152">
    <property type="component" value="Unassembled WGS sequence"/>
</dbReference>
<dbReference type="HAMAP" id="MF_00499">
    <property type="entry name" value="Ribosomal_eL13"/>
    <property type="match status" value="1"/>
</dbReference>
<dbReference type="FunFam" id="1.20.5.110:FF:000003">
    <property type="entry name" value="60S ribosomal protein L13"/>
    <property type="match status" value="1"/>
</dbReference>
<keyword evidence="2 4" id="KW-0689">Ribosomal protein</keyword>
<dbReference type="PANTHER" id="PTHR11722:SF0">
    <property type="entry name" value="LARGE RIBOSOMAL SUBUNIT PROTEIN EL13"/>
    <property type="match status" value="1"/>
</dbReference>
<evidence type="ECO:0000313" key="6">
    <source>
        <dbReference type="EMBL" id="RGP59900.1"/>
    </source>
</evidence>
<evidence type="ECO:0000256" key="5">
    <source>
        <dbReference type="SAM" id="MobiDB-lite"/>
    </source>
</evidence>
<evidence type="ECO:0000256" key="2">
    <source>
        <dbReference type="ARBA" id="ARBA00022980"/>
    </source>
</evidence>
<dbReference type="InterPro" id="IPR001380">
    <property type="entry name" value="Ribosomal_eL13"/>
</dbReference>
<keyword evidence="3 4" id="KW-0687">Ribonucleoprotein</keyword>
<feature type="region of interest" description="Disordered" evidence="5">
    <location>
        <begin position="71"/>
        <end position="93"/>
    </location>
</feature>
<dbReference type="GO" id="GO:0022625">
    <property type="term" value="C:cytosolic large ribosomal subunit"/>
    <property type="evidence" value="ECO:0007669"/>
    <property type="project" value="TreeGrafter"/>
</dbReference>
<dbReference type="EMBL" id="PXOF01000203">
    <property type="protein sequence ID" value="RGP59900.1"/>
    <property type="molecule type" value="Genomic_DNA"/>
</dbReference>
<dbReference type="Pfam" id="PF01294">
    <property type="entry name" value="Ribosomal_L13e"/>
    <property type="match status" value="1"/>
</dbReference>
<dbReference type="STRING" id="5514.A0A395RIG1"/>
<dbReference type="PANTHER" id="PTHR11722">
    <property type="entry name" value="60S RIBOSOMAL PROTEIN L13"/>
    <property type="match status" value="1"/>
</dbReference>
<dbReference type="PROSITE" id="PS01104">
    <property type="entry name" value="RIBOSOMAL_L13E"/>
    <property type="match status" value="1"/>
</dbReference>
<reference evidence="6 7" key="1">
    <citation type="journal article" date="2018" name="PLoS Pathog.">
        <title>Evolution of structural diversity of trichothecenes, a family of toxins produced by plant pathogenic and entomopathogenic fungi.</title>
        <authorList>
            <person name="Proctor R.H."/>
            <person name="McCormick S.P."/>
            <person name="Kim H.S."/>
            <person name="Cardoza R.E."/>
            <person name="Stanley A.M."/>
            <person name="Lindo L."/>
            <person name="Kelly A."/>
            <person name="Brown D.W."/>
            <person name="Lee T."/>
            <person name="Vaughan M.M."/>
            <person name="Alexander N.J."/>
            <person name="Busman M."/>
            <person name="Gutierrez S."/>
        </authorList>
    </citation>
    <scope>NUCLEOTIDE SEQUENCE [LARGE SCALE GENOMIC DNA]</scope>
    <source>
        <strain evidence="6 7">NRRL 3299</strain>
    </source>
</reference>
<evidence type="ECO:0000256" key="4">
    <source>
        <dbReference type="RuleBase" id="RU000572"/>
    </source>
</evidence>
<keyword evidence="7" id="KW-1185">Reference proteome</keyword>
<feature type="compositionally biased region" description="Basic and acidic residues" evidence="5">
    <location>
        <begin position="41"/>
        <end position="57"/>
    </location>
</feature>
<dbReference type="GO" id="GO:0003735">
    <property type="term" value="F:structural constituent of ribosome"/>
    <property type="evidence" value="ECO:0007669"/>
    <property type="project" value="InterPro"/>
</dbReference>
<dbReference type="AlphaFoldDB" id="A0A395RIG1"/>
<dbReference type="InterPro" id="IPR018256">
    <property type="entry name" value="Ribosomal_eL13_CS"/>
</dbReference>
<evidence type="ECO:0000256" key="3">
    <source>
        <dbReference type="ARBA" id="ARBA00023274"/>
    </source>
</evidence>
<feature type="region of interest" description="Disordered" evidence="5">
    <location>
        <begin position="1"/>
        <end position="57"/>
    </location>
</feature>
<dbReference type="GO" id="GO:0006412">
    <property type="term" value="P:translation"/>
    <property type="evidence" value="ECO:0007669"/>
    <property type="project" value="InterPro"/>
</dbReference>
<comment type="similarity">
    <text evidence="1 4">Belongs to the eukaryotic ribosomal protein eL13 family.</text>
</comment>
<dbReference type="GO" id="GO:0003723">
    <property type="term" value="F:RNA binding"/>
    <property type="evidence" value="ECO:0007669"/>
    <property type="project" value="TreeGrafter"/>
</dbReference>
<evidence type="ECO:0000256" key="1">
    <source>
        <dbReference type="ARBA" id="ARBA00005640"/>
    </source>
</evidence>
<comment type="caution">
    <text evidence="6">The sequence shown here is derived from an EMBL/GenBank/DDBJ whole genome shotgun (WGS) entry which is preliminary data.</text>
</comment>
<evidence type="ECO:0000313" key="7">
    <source>
        <dbReference type="Proteomes" id="UP000266152"/>
    </source>
</evidence>
<proteinExistence type="inferred from homology"/>
<gene>
    <name evidence="6" type="ORF">FSPOR_11010</name>
</gene>
<sequence length="257" mass="28734">MEFDKPQPSEISTPHDPTSTIGARRSGTTRSSSTTVSNTLPDERYHTREDEGLTPRIDFRKDWQRRVRTHFDQPGKKSRRRTARQAKAAALAPRPVDKLRPVVRCPTIKYNRRVRSGRGFTLAELKEAGIPKAFAPTIGIAVDFRRQNLSEESLAANVARLKAYQERLILLPRRSNAPKKGDTKTDVSKVEKVSQTAAAFPIAATDLAVKEISKSDMPSNIEAGAYRTLRVARANARYEGARQKRIRDAAEAESAKK</sequence>
<accession>A0A395RIG1</accession>
<dbReference type="Gene3D" id="1.20.5.110">
    <property type="match status" value="1"/>
</dbReference>
<name>A0A395RIG1_FUSSP</name>
<organism evidence="6 7">
    <name type="scientific">Fusarium sporotrichioides</name>
    <dbReference type="NCBI Taxonomy" id="5514"/>
    <lineage>
        <taxon>Eukaryota</taxon>
        <taxon>Fungi</taxon>
        <taxon>Dikarya</taxon>
        <taxon>Ascomycota</taxon>
        <taxon>Pezizomycotina</taxon>
        <taxon>Sordariomycetes</taxon>
        <taxon>Hypocreomycetidae</taxon>
        <taxon>Hypocreales</taxon>
        <taxon>Nectriaceae</taxon>
        <taxon>Fusarium</taxon>
    </lineage>
</organism>